<keyword evidence="3" id="KW-1185">Reference proteome</keyword>
<evidence type="ECO:0000256" key="1">
    <source>
        <dbReference type="SAM" id="MobiDB-lite"/>
    </source>
</evidence>
<gene>
    <name evidence="2" type="ORF">ACERLL_08705</name>
</gene>
<evidence type="ECO:0000313" key="3">
    <source>
        <dbReference type="Proteomes" id="UP001575181"/>
    </source>
</evidence>
<comment type="caution">
    <text evidence="2">The sequence shown here is derived from an EMBL/GenBank/DDBJ whole genome shotgun (WGS) entry which is preliminary data.</text>
</comment>
<evidence type="ECO:0000313" key="2">
    <source>
        <dbReference type="EMBL" id="MFA9460903.1"/>
    </source>
</evidence>
<dbReference type="EMBL" id="JBGUAW010000005">
    <property type="protein sequence ID" value="MFA9460903.1"/>
    <property type="molecule type" value="Genomic_DNA"/>
</dbReference>
<accession>A0ABV4TU98</accession>
<dbReference type="RefSeq" id="WP_373655687.1">
    <property type="nucleotide sequence ID" value="NZ_JBGUAW010000005.1"/>
</dbReference>
<organism evidence="2 3">
    <name type="scientific">Thiohalorhabdus methylotrophus</name>
    <dbReference type="NCBI Taxonomy" id="3242694"/>
    <lineage>
        <taxon>Bacteria</taxon>
        <taxon>Pseudomonadati</taxon>
        <taxon>Pseudomonadota</taxon>
        <taxon>Gammaproteobacteria</taxon>
        <taxon>Thiohalorhabdales</taxon>
        <taxon>Thiohalorhabdaceae</taxon>
        <taxon>Thiohalorhabdus</taxon>
    </lineage>
</organism>
<reference evidence="2 3" key="1">
    <citation type="submission" date="2024-08" db="EMBL/GenBank/DDBJ databases">
        <title>Whole-genome sequencing of halo(alkali)philic microorganisms from hypersaline lakes.</title>
        <authorList>
            <person name="Sorokin D.Y."/>
            <person name="Merkel A.Y."/>
            <person name="Messina E."/>
            <person name="Yakimov M."/>
        </authorList>
    </citation>
    <scope>NUCLEOTIDE SEQUENCE [LARGE SCALE GENOMIC DNA]</scope>
    <source>
        <strain evidence="2 3">Cl-TMA</strain>
    </source>
</reference>
<proteinExistence type="predicted"/>
<feature type="region of interest" description="Disordered" evidence="1">
    <location>
        <begin position="27"/>
        <end position="46"/>
    </location>
</feature>
<name>A0ABV4TU98_9GAMM</name>
<dbReference type="Proteomes" id="UP001575181">
    <property type="component" value="Unassembled WGS sequence"/>
</dbReference>
<protein>
    <submittedName>
        <fullName evidence="2">Uncharacterized protein</fullName>
    </submittedName>
</protein>
<feature type="compositionally biased region" description="Basic and acidic residues" evidence="1">
    <location>
        <begin position="27"/>
        <end position="37"/>
    </location>
</feature>
<sequence length="109" mass="12755">MEPRNLPQIPEEFMDLVRRLRFTREGIGEDVDPHSEEAAQQSTGPPILCNRFELDKERAEQLQAFFQDYAGRILEKPADPTRGRMILMPRKFHPVDGDYYVEFEALSFL</sequence>